<sequence length="92" mass="10495">MTHHKSNRAVEGDPEHAHNRGMPLRYDDDELHARTVRARREAGLLGGPMEDPEADYRRERVEIDLEVGAGRIPTGNFTRRTRDPYPPSSYGD</sequence>
<keyword evidence="3" id="KW-1185">Reference proteome</keyword>
<proteinExistence type="predicted"/>
<comment type="caution">
    <text evidence="2">The sequence shown here is derived from an EMBL/GenBank/DDBJ whole genome shotgun (WGS) entry which is preliminary data.</text>
</comment>
<feature type="compositionally biased region" description="Basic and acidic residues" evidence="1">
    <location>
        <begin position="8"/>
        <end position="18"/>
    </location>
</feature>
<dbReference type="OrthoDB" id="4249344at2"/>
<reference evidence="2 3" key="1">
    <citation type="submission" date="2017-12" db="EMBL/GenBank/DDBJ databases">
        <title>Streptomyces populusis sp. nov., a novel endophytic actinobacterium isolated from stems of Populus adenopoda Maxim.</title>
        <authorList>
            <person name="Wang Z."/>
        </authorList>
    </citation>
    <scope>NUCLEOTIDE SEQUENCE [LARGE SCALE GENOMIC DNA]</scope>
    <source>
        <strain evidence="2 3">A249</strain>
    </source>
</reference>
<gene>
    <name evidence="2" type="ORF">CW362_18275</name>
</gene>
<name>A0A2I0SNW6_9ACTN</name>
<evidence type="ECO:0000313" key="2">
    <source>
        <dbReference type="EMBL" id="PKT71600.1"/>
    </source>
</evidence>
<organism evidence="2 3">
    <name type="scientific">Streptomyces populi</name>
    <dbReference type="NCBI Taxonomy" id="2058924"/>
    <lineage>
        <taxon>Bacteria</taxon>
        <taxon>Bacillati</taxon>
        <taxon>Actinomycetota</taxon>
        <taxon>Actinomycetes</taxon>
        <taxon>Kitasatosporales</taxon>
        <taxon>Streptomycetaceae</taxon>
        <taxon>Streptomyces</taxon>
    </lineage>
</organism>
<evidence type="ECO:0000313" key="3">
    <source>
        <dbReference type="Proteomes" id="UP000236178"/>
    </source>
</evidence>
<dbReference type="EMBL" id="PJOS01000032">
    <property type="protein sequence ID" value="PKT71600.1"/>
    <property type="molecule type" value="Genomic_DNA"/>
</dbReference>
<dbReference type="Proteomes" id="UP000236178">
    <property type="component" value="Unassembled WGS sequence"/>
</dbReference>
<dbReference type="AlphaFoldDB" id="A0A2I0SNW6"/>
<protein>
    <submittedName>
        <fullName evidence="2">Uncharacterized protein</fullName>
    </submittedName>
</protein>
<accession>A0A2I0SNW6</accession>
<evidence type="ECO:0000256" key="1">
    <source>
        <dbReference type="SAM" id="MobiDB-lite"/>
    </source>
</evidence>
<feature type="region of interest" description="Disordered" evidence="1">
    <location>
        <begin position="1"/>
        <end position="30"/>
    </location>
</feature>
<dbReference type="RefSeq" id="WP_103550565.1">
    <property type="nucleotide sequence ID" value="NZ_JBHJSK010000014.1"/>
</dbReference>
<feature type="region of interest" description="Disordered" evidence="1">
    <location>
        <begin position="71"/>
        <end position="92"/>
    </location>
</feature>